<evidence type="ECO:0000256" key="2">
    <source>
        <dbReference type="SAM" id="MobiDB-lite"/>
    </source>
</evidence>
<dbReference type="Pfam" id="PF11954">
    <property type="entry name" value="DUF3471"/>
    <property type="match status" value="1"/>
</dbReference>
<evidence type="ECO:0000259" key="4">
    <source>
        <dbReference type="Pfam" id="PF11954"/>
    </source>
</evidence>
<feature type="region of interest" description="Disordered" evidence="2">
    <location>
        <begin position="371"/>
        <end position="446"/>
    </location>
</feature>
<evidence type="ECO:0000256" key="1">
    <source>
        <dbReference type="ARBA" id="ARBA00038215"/>
    </source>
</evidence>
<name>A0ABR1UUR7_9PEZI</name>
<proteinExistence type="inferred from homology"/>
<dbReference type="PANTHER" id="PTHR46825">
    <property type="entry name" value="D-ALANYL-D-ALANINE-CARBOXYPEPTIDASE/ENDOPEPTIDASE AMPH"/>
    <property type="match status" value="1"/>
</dbReference>
<dbReference type="InterPro" id="IPR021860">
    <property type="entry name" value="Peptidase_S12_Pab87-rel_C"/>
</dbReference>
<accession>A0ABR1UUR7</accession>
<dbReference type="InterPro" id="IPR001466">
    <property type="entry name" value="Beta-lactam-related"/>
</dbReference>
<feature type="domain" description="Beta-lactamase-related" evidence="3">
    <location>
        <begin position="10"/>
        <end position="343"/>
    </location>
</feature>
<feature type="compositionally biased region" description="Basic and acidic residues" evidence="2">
    <location>
        <begin position="394"/>
        <end position="412"/>
    </location>
</feature>
<dbReference type="InterPro" id="IPR050491">
    <property type="entry name" value="AmpC-like"/>
</dbReference>
<organism evidence="5 6">
    <name type="scientific">Apiospora hydei</name>
    <dbReference type="NCBI Taxonomy" id="1337664"/>
    <lineage>
        <taxon>Eukaryota</taxon>
        <taxon>Fungi</taxon>
        <taxon>Dikarya</taxon>
        <taxon>Ascomycota</taxon>
        <taxon>Pezizomycotina</taxon>
        <taxon>Sordariomycetes</taxon>
        <taxon>Xylariomycetidae</taxon>
        <taxon>Amphisphaeriales</taxon>
        <taxon>Apiosporaceae</taxon>
        <taxon>Apiospora</taxon>
    </lineage>
</organism>
<dbReference type="Gene3D" id="3.40.710.10">
    <property type="entry name" value="DD-peptidase/beta-lactamase superfamily"/>
    <property type="match status" value="1"/>
</dbReference>
<feature type="compositionally biased region" description="Basic residues" evidence="2">
    <location>
        <begin position="374"/>
        <end position="386"/>
    </location>
</feature>
<dbReference type="EMBL" id="JAQQWN010000010">
    <property type="protein sequence ID" value="KAK8062669.1"/>
    <property type="molecule type" value="Genomic_DNA"/>
</dbReference>
<dbReference type="RefSeq" id="XP_066661268.1">
    <property type="nucleotide sequence ID" value="XM_066819080.1"/>
</dbReference>
<sequence>MEDYIRSAAFNARIEAMMRSHHVPGLSLAIVHKGKTASAGWGKASLDPPKPCTPDTLFDIASCSKSLTAASVALLIDDNEKYPKVQWDAVMSELLPDDFVMPGVGYTENVTVDDILSHRTGMPRHDLSCLGPLSPHIDDARSITRNLRHLPVATPLRSKFMYNNLMYTVATHLVEVKTKKTFSDFLQENFFVPLGMDSTNLQPAEARRKGLGDRIGAGYDWDKAKVAYQGFQWPDAPEAQGAGLVVSSANDMIKWVKALLHCEGPINGRVFQGLVRLRTIMEPTWRKPKPHTTTTMYAAGLVVHTYRGQRVVSHDGSGFGFSGRFFLLPDLHFGTVILGNADGAFDIQCTLTKELIDEVLGVPLPERPYLTQFTKKKTSKSARIKKSTPPPDQAQDKRQERLGGDASKEFAVRQDPSTNPDRAKEKKPKDPKQPPPEPQTAPLSAYTGTYWHPGYHTMKVAIRDEKLFIDAQDRSFGFTITLEHFTENRKFTAHMTFCLTTGGSSPVDAEFVWENGEVVRMGLDLEEDVKGLIWFGKGGGDDGSGERSPVLSEEGAAP</sequence>
<dbReference type="Proteomes" id="UP001433268">
    <property type="component" value="Unassembled WGS sequence"/>
</dbReference>
<dbReference type="PANTHER" id="PTHR46825:SF9">
    <property type="entry name" value="BETA-LACTAMASE-RELATED DOMAIN-CONTAINING PROTEIN"/>
    <property type="match status" value="1"/>
</dbReference>
<dbReference type="InterPro" id="IPR012338">
    <property type="entry name" value="Beta-lactam/transpept-like"/>
</dbReference>
<dbReference type="GeneID" id="92052140"/>
<keyword evidence="6" id="KW-1185">Reference proteome</keyword>
<reference evidence="5 6" key="1">
    <citation type="submission" date="2023-01" db="EMBL/GenBank/DDBJ databases">
        <title>Analysis of 21 Apiospora genomes using comparative genomics revels a genus with tremendous synthesis potential of carbohydrate active enzymes and secondary metabolites.</title>
        <authorList>
            <person name="Sorensen T."/>
        </authorList>
    </citation>
    <scope>NUCLEOTIDE SEQUENCE [LARGE SCALE GENOMIC DNA]</scope>
    <source>
        <strain evidence="5 6">CBS 114990</strain>
    </source>
</reference>
<protein>
    <submittedName>
        <fullName evidence="5">Beta-lactamase/transpeptidase-like protein</fullName>
    </submittedName>
</protein>
<evidence type="ECO:0000313" key="6">
    <source>
        <dbReference type="Proteomes" id="UP001433268"/>
    </source>
</evidence>
<gene>
    <name evidence="5" type="ORF">PG997_014766</name>
</gene>
<dbReference type="SUPFAM" id="SSF56601">
    <property type="entry name" value="beta-lactamase/transpeptidase-like"/>
    <property type="match status" value="1"/>
</dbReference>
<comment type="caution">
    <text evidence="5">The sequence shown here is derived from an EMBL/GenBank/DDBJ whole genome shotgun (WGS) entry which is preliminary data.</text>
</comment>
<evidence type="ECO:0000313" key="5">
    <source>
        <dbReference type="EMBL" id="KAK8062669.1"/>
    </source>
</evidence>
<dbReference type="Pfam" id="PF00144">
    <property type="entry name" value="Beta-lactamase"/>
    <property type="match status" value="1"/>
</dbReference>
<feature type="domain" description="Peptidase S12 Pab87-related C-terminal" evidence="4">
    <location>
        <begin position="433"/>
        <end position="530"/>
    </location>
</feature>
<feature type="compositionally biased region" description="Basic and acidic residues" evidence="2">
    <location>
        <begin position="421"/>
        <end position="432"/>
    </location>
</feature>
<dbReference type="Gene3D" id="2.40.128.600">
    <property type="match status" value="1"/>
</dbReference>
<comment type="similarity">
    <text evidence="1">Belongs to the peptidase S12 family.</text>
</comment>
<evidence type="ECO:0000259" key="3">
    <source>
        <dbReference type="Pfam" id="PF00144"/>
    </source>
</evidence>